<dbReference type="RefSeq" id="WP_014793593.1">
    <property type="nucleotide sequence ID" value="NC_018017.1"/>
</dbReference>
<dbReference type="Gene3D" id="2.120.10.30">
    <property type="entry name" value="TolB, C-terminal domain"/>
    <property type="match status" value="1"/>
</dbReference>
<dbReference type="OrthoDB" id="1804665at2"/>
<protein>
    <recommendedName>
        <fullName evidence="3">Lipoprotein</fullName>
    </recommendedName>
</protein>
<gene>
    <name evidence="1" type="ordered locus">Desde_1704</name>
</gene>
<organism evidence="1 2">
    <name type="scientific">Desulfitobacterium dehalogenans (strain ATCC 51507 / DSM 9161 / JW/IU-DC1)</name>
    <dbReference type="NCBI Taxonomy" id="756499"/>
    <lineage>
        <taxon>Bacteria</taxon>
        <taxon>Bacillati</taxon>
        <taxon>Bacillota</taxon>
        <taxon>Clostridia</taxon>
        <taxon>Eubacteriales</taxon>
        <taxon>Desulfitobacteriaceae</taxon>
        <taxon>Desulfitobacterium</taxon>
    </lineage>
</organism>
<keyword evidence="2" id="KW-1185">Reference proteome</keyword>
<dbReference type="EMBL" id="CP003348">
    <property type="protein sequence ID" value="AFM00105.1"/>
    <property type="molecule type" value="Genomic_DNA"/>
</dbReference>
<evidence type="ECO:0000313" key="1">
    <source>
        <dbReference type="EMBL" id="AFM00105.1"/>
    </source>
</evidence>
<reference evidence="2" key="1">
    <citation type="submission" date="2012-06" db="EMBL/GenBank/DDBJ databases">
        <title>Complete sequence of Desulfitobacterium dehalogenans ATCC 51507.</title>
        <authorList>
            <person name="Lucas S."/>
            <person name="Han J."/>
            <person name="Lapidus A."/>
            <person name="Cheng J.-F."/>
            <person name="Goodwin L."/>
            <person name="Pitluck S."/>
            <person name="Peters L."/>
            <person name="Ovchinnikova G."/>
            <person name="Teshima H."/>
            <person name="Detter J.C."/>
            <person name="Han C."/>
            <person name="Tapia R."/>
            <person name="Land M."/>
            <person name="Hauser L."/>
            <person name="Kyrpides N."/>
            <person name="Ivanova N."/>
            <person name="Pagani I."/>
            <person name="Kruse T."/>
            <person name="de Vos W.M."/>
            <person name="Smidt H."/>
            <person name="Woyke T."/>
        </authorList>
    </citation>
    <scope>NUCLEOTIDE SEQUENCE [LARGE SCALE GENOMIC DNA]</scope>
    <source>
        <strain evidence="2">ATCC 51507 / DSM 9161 / JW/IU-DC1</strain>
    </source>
</reference>
<reference evidence="1 2" key="2">
    <citation type="journal article" date="2015" name="J. Bacteriol.">
        <title>Genomic, proteomic, and biochemical analysis of the organohalide respiratory pathway in Desulfitobacterium dehalogenans.</title>
        <authorList>
            <person name="Kruse T."/>
            <person name="van de Pas B.A."/>
            <person name="Atteia A."/>
            <person name="Krab K."/>
            <person name="Hagen W.R."/>
            <person name="Goodwin L."/>
            <person name="Chain P."/>
            <person name="Boeren S."/>
            <person name="Maphosa F."/>
            <person name="Schraa G."/>
            <person name="de Vos W.M."/>
            <person name="van der Oost J."/>
            <person name="Smidt H."/>
            <person name="Stams A.J."/>
        </authorList>
    </citation>
    <scope>NUCLEOTIDE SEQUENCE [LARGE SCALE GENOMIC DNA]</scope>
    <source>
        <strain evidence="2">ATCC 51507 / DSM 9161 / JW/IU-DC1</strain>
    </source>
</reference>
<dbReference type="HOGENOM" id="CLU_733052_0_0_9"/>
<evidence type="ECO:0000313" key="2">
    <source>
        <dbReference type="Proteomes" id="UP000006053"/>
    </source>
</evidence>
<proteinExistence type="predicted"/>
<evidence type="ECO:0008006" key="3">
    <source>
        <dbReference type="Google" id="ProtNLM"/>
    </source>
</evidence>
<dbReference type="AlphaFoldDB" id="I4A820"/>
<dbReference type="InterPro" id="IPR011042">
    <property type="entry name" value="6-blade_b-propeller_TolB-like"/>
</dbReference>
<name>I4A820_DESDJ</name>
<dbReference type="PROSITE" id="PS51257">
    <property type="entry name" value="PROKAR_LIPOPROTEIN"/>
    <property type="match status" value="1"/>
</dbReference>
<dbReference type="SUPFAM" id="SSF82171">
    <property type="entry name" value="DPP6 N-terminal domain-like"/>
    <property type="match status" value="1"/>
</dbReference>
<dbReference type="KEGG" id="ddh:Desde_1704"/>
<sequence length="377" mass="41878" precursor="true">MSYKSVTKLLTGVLVIVLIASLIGCTPKSNQNGDKPGEQKGLSKEQITTALSSLTDVQKTTWSPDEKMVAYIQAGKPDKNGADEAYLWKVGEEEAKLVRDVKPTTLGFSWAPDSKHVLISEKLGEGVESSIIIVDTLHEESYKMKSMGIPVWSPDSHSLAYGNETHEHGPRWGSLEVYTLGNPKSEYIWKAIDYLYKVESWNQEGDIDYTEVDPQGKETKKTTKNIRPDISGVHLGDTKAQVEAALGKGYKETAPSGETGHFPEQVYRWDYDGYKVFIGAESGEVLEITVESPEAATNLGIKMGDTSTKVFEVYRPKYIEPVSIHGGKIYGMFKVEGAAALYFQFDLKEEQSLADIKPDNKVVRMILTYPEILDDSF</sequence>
<accession>I4A820</accession>
<dbReference type="STRING" id="756499.Desde_1704"/>
<dbReference type="Proteomes" id="UP000006053">
    <property type="component" value="Chromosome"/>
</dbReference>